<keyword evidence="2" id="KW-0238">DNA-binding</keyword>
<feature type="domain" description="HTH crp-type" evidence="4">
    <location>
        <begin position="165"/>
        <end position="223"/>
    </location>
</feature>
<dbReference type="Gene3D" id="2.60.120.10">
    <property type="entry name" value="Jelly Rolls"/>
    <property type="match status" value="1"/>
</dbReference>
<sequence>MSMSTHSDLYELIQLSKNKQKNRMDIKNIRESMNSHMKIRILEESSSILTPDIVGNYVVFVLTGKYFHYRTSKAGKRNLIALCQGPEWIGIDHVLDKENANITEDLVLEKCTVLDIEKEYFIECLKSDGDLSVYIIQNLLGKMSSASTRVDVMLLNDAKTQVLIWLIEYWNFCKAQGDECVITLKNEYIAEAIGISTRTLYRVLKDLKQKNIVSIRKNNIVVNKTQIHLIKEMIVNKKF</sequence>
<reference evidence="6" key="1">
    <citation type="submission" date="2019-05" db="EMBL/GenBank/DDBJ databases">
        <title>Complete genome sequencing of Absiella argi strain JCM 30884.</title>
        <authorList>
            <person name="Sakamoto M."/>
            <person name="Murakami T."/>
            <person name="Mori H."/>
        </authorList>
    </citation>
    <scope>NUCLEOTIDE SEQUENCE [LARGE SCALE GENOMIC DNA]</scope>
    <source>
        <strain evidence="6">JCM 30884</strain>
    </source>
</reference>
<name>A0A6N4TLU5_9FIRM</name>
<dbReference type="AlphaFoldDB" id="A0A6N4TLU5"/>
<accession>A0A6N4TLU5</accession>
<protein>
    <recommendedName>
        <fullName evidence="4">HTH crp-type domain-containing protein</fullName>
    </recommendedName>
</protein>
<dbReference type="InterPro" id="IPR012318">
    <property type="entry name" value="HTH_CRP"/>
</dbReference>
<dbReference type="InterPro" id="IPR018490">
    <property type="entry name" value="cNMP-bd_dom_sf"/>
</dbReference>
<keyword evidence="6" id="KW-1185">Reference proteome</keyword>
<proteinExistence type="predicted"/>
<evidence type="ECO:0000259" key="4">
    <source>
        <dbReference type="Pfam" id="PF13545"/>
    </source>
</evidence>
<evidence type="ECO:0000313" key="5">
    <source>
        <dbReference type="EMBL" id="BBK23042.1"/>
    </source>
</evidence>
<dbReference type="Pfam" id="PF13545">
    <property type="entry name" value="HTH_Crp_2"/>
    <property type="match status" value="1"/>
</dbReference>
<dbReference type="InterPro" id="IPR036390">
    <property type="entry name" value="WH_DNA-bd_sf"/>
</dbReference>
<dbReference type="SUPFAM" id="SSF46785">
    <property type="entry name" value="Winged helix' DNA-binding domain"/>
    <property type="match status" value="1"/>
</dbReference>
<dbReference type="EMBL" id="AP019695">
    <property type="protein sequence ID" value="BBK23042.1"/>
    <property type="molecule type" value="Genomic_DNA"/>
</dbReference>
<dbReference type="KEGG" id="aarg:Aargi30884_19450"/>
<keyword evidence="3" id="KW-0804">Transcription</keyword>
<organism evidence="5 6">
    <name type="scientific">Amedibacterium intestinale</name>
    <dbReference type="NCBI Taxonomy" id="2583452"/>
    <lineage>
        <taxon>Bacteria</taxon>
        <taxon>Bacillati</taxon>
        <taxon>Bacillota</taxon>
        <taxon>Erysipelotrichia</taxon>
        <taxon>Erysipelotrichales</taxon>
        <taxon>Erysipelotrichaceae</taxon>
        <taxon>Amedibacterium</taxon>
    </lineage>
</organism>
<evidence type="ECO:0000313" key="6">
    <source>
        <dbReference type="Proteomes" id="UP000464754"/>
    </source>
</evidence>
<gene>
    <name evidence="5" type="ORF">Aargi30884_19450</name>
</gene>
<evidence type="ECO:0000256" key="1">
    <source>
        <dbReference type="ARBA" id="ARBA00023015"/>
    </source>
</evidence>
<keyword evidence="1" id="KW-0805">Transcription regulation</keyword>
<dbReference type="SUPFAM" id="SSF51206">
    <property type="entry name" value="cAMP-binding domain-like"/>
    <property type="match status" value="1"/>
</dbReference>
<evidence type="ECO:0000256" key="2">
    <source>
        <dbReference type="ARBA" id="ARBA00023125"/>
    </source>
</evidence>
<dbReference type="GO" id="GO:0006355">
    <property type="term" value="P:regulation of DNA-templated transcription"/>
    <property type="evidence" value="ECO:0007669"/>
    <property type="project" value="InterPro"/>
</dbReference>
<dbReference type="GO" id="GO:0003677">
    <property type="term" value="F:DNA binding"/>
    <property type="evidence" value="ECO:0007669"/>
    <property type="project" value="UniProtKB-KW"/>
</dbReference>
<evidence type="ECO:0000256" key="3">
    <source>
        <dbReference type="ARBA" id="ARBA00023163"/>
    </source>
</evidence>
<dbReference type="Proteomes" id="UP000464754">
    <property type="component" value="Chromosome"/>
</dbReference>
<dbReference type="InterPro" id="IPR014710">
    <property type="entry name" value="RmlC-like_jellyroll"/>
</dbReference>